<dbReference type="Proteomes" id="UP000480151">
    <property type="component" value="Unassembled WGS sequence"/>
</dbReference>
<reference evidence="1 2" key="1">
    <citation type="submission" date="2020-02" db="EMBL/GenBank/DDBJ databases">
        <authorList>
            <person name="Gao J."/>
            <person name="Sun J."/>
        </authorList>
    </citation>
    <scope>NUCLEOTIDE SEQUENCE [LARGE SCALE GENOMIC DNA]</scope>
    <source>
        <strain evidence="1 2">7124</strain>
    </source>
</reference>
<sequence>MNVEKITTEAADSGLPENYAELKKAAGRSADWRARLSAVEELGNYPHRQVIDILSRLAESDPVYTVQEAAYLKLKALGENVAAPSKNKPELFKGITKILLRIKKSLPRNHTYKEFKEKLKKMRIDVYDAYEGEKGEDFDKWLESKWSSVK</sequence>
<organism evidence="1 2">
    <name type="scientific">Paenibacillus apii</name>
    <dbReference type="NCBI Taxonomy" id="1850370"/>
    <lineage>
        <taxon>Bacteria</taxon>
        <taxon>Bacillati</taxon>
        <taxon>Bacillota</taxon>
        <taxon>Bacilli</taxon>
        <taxon>Bacillales</taxon>
        <taxon>Paenibacillaceae</taxon>
        <taxon>Paenibacillus</taxon>
    </lineage>
</organism>
<dbReference type="AlphaFoldDB" id="A0A6M1PPK4"/>
<evidence type="ECO:0000313" key="2">
    <source>
        <dbReference type="Proteomes" id="UP000480151"/>
    </source>
</evidence>
<dbReference type="EMBL" id="JAAKGU010000020">
    <property type="protein sequence ID" value="NGM85609.1"/>
    <property type="molecule type" value="Genomic_DNA"/>
</dbReference>
<dbReference type="RefSeq" id="WP_165104105.1">
    <property type="nucleotide sequence ID" value="NZ_JAAKGU010000020.1"/>
</dbReference>
<evidence type="ECO:0000313" key="1">
    <source>
        <dbReference type="EMBL" id="NGM85609.1"/>
    </source>
</evidence>
<dbReference type="InterPro" id="IPR016024">
    <property type="entry name" value="ARM-type_fold"/>
</dbReference>
<name>A0A6M1PPK4_9BACL</name>
<gene>
    <name evidence="1" type="ORF">G5B47_24735</name>
</gene>
<dbReference type="Pfam" id="PF13646">
    <property type="entry name" value="HEAT_2"/>
    <property type="match status" value="1"/>
</dbReference>
<dbReference type="SUPFAM" id="SSF48371">
    <property type="entry name" value="ARM repeat"/>
    <property type="match status" value="1"/>
</dbReference>
<proteinExistence type="predicted"/>
<protein>
    <submittedName>
        <fullName evidence="1">HEAT repeat domain-containing protein</fullName>
    </submittedName>
</protein>
<keyword evidence="2" id="KW-1185">Reference proteome</keyword>
<comment type="caution">
    <text evidence="1">The sequence shown here is derived from an EMBL/GenBank/DDBJ whole genome shotgun (WGS) entry which is preliminary data.</text>
</comment>
<accession>A0A6M1PPK4</accession>